<proteinExistence type="predicted"/>
<evidence type="ECO:0000313" key="1">
    <source>
        <dbReference type="EMBL" id="MDC0674725.1"/>
    </source>
</evidence>
<evidence type="ECO:0000313" key="2">
    <source>
        <dbReference type="Proteomes" id="UP001217838"/>
    </source>
</evidence>
<accession>A0ABT5BMD9</accession>
<comment type="caution">
    <text evidence="1">The sequence shown here is derived from an EMBL/GenBank/DDBJ whole genome shotgun (WGS) entry which is preliminary data.</text>
</comment>
<gene>
    <name evidence="1" type="ORF">POL58_43655</name>
</gene>
<organism evidence="1 2">
    <name type="scientific">Nannocystis radixulma</name>
    <dbReference type="NCBI Taxonomy" id="2995305"/>
    <lineage>
        <taxon>Bacteria</taxon>
        <taxon>Pseudomonadati</taxon>
        <taxon>Myxococcota</taxon>
        <taxon>Polyangia</taxon>
        <taxon>Nannocystales</taxon>
        <taxon>Nannocystaceae</taxon>
        <taxon>Nannocystis</taxon>
    </lineage>
</organism>
<dbReference type="RefSeq" id="WP_272009198.1">
    <property type="nucleotide sequence ID" value="NZ_JAQNDN010000025.1"/>
</dbReference>
<sequence>MTTRDWTTAGAGGEAALQALADLPGSVLTSFLLGLAERRARAREPADVLRQWESDTFTGLAAVDLRRLLRAELRLLTAASAFEAVELGPLAPLATCGSVGPVSQNNIVTTMRGTEVVSDSTNVLALECARRLRRDPDRPVRLATCQRVVRAQEVPRRPGYAHHFKLFALATAGRETRDHGFLVGAFVEHVRTLLAGFDELTQEGYTFGRRPIRLLATDARAAVADRIAEQLSPVVEVVRGPLDHPYYAGLRFTIEVLAPDGSVVPIADGGAFDWVARLTANRRLVFVASGLGTQLVVLLFGR</sequence>
<keyword evidence="2" id="KW-1185">Reference proteome</keyword>
<protein>
    <submittedName>
        <fullName evidence="1">Uncharacterized protein</fullName>
    </submittedName>
</protein>
<reference evidence="1 2" key="1">
    <citation type="submission" date="2022-11" db="EMBL/GenBank/DDBJ databases">
        <title>Minimal conservation of predation-associated metabolite biosynthetic gene clusters underscores biosynthetic potential of Myxococcota including descriptions for ten novel species: Archangium lansinium sp. nov., Myxococcus landrumus sp. nov., Nannocystis bai.</title>
        <authorList>
            <person name="Ahearne A."/>
            <person name="Stevens C."/>
            <person name="Dowd S."/>
        </authorList>
    </citation>
    <scope>NUCLEOTIDE SEQUENCE [LARGE SCALE GENOMIC DNA]</scope>
    <source>
        <strain evidence="1 2">NCELM</strain>
    </source>
</reference>
<dbReference type="EMBL" id="JAQNDN010000025">
    <property type="protein sequence ID" value="MDC0674725.1"/>
    <property type="molecule type" value="Genomic_DNA"/>
</dbReference>
<dbReference type="Proteomes" id="UP001217838">
    <property type="component" value="Unassembled WGS sequence"/>
</dbReference>
<name>A0ABT5BMD9_9BACT</name>